<dbReference type="PANTHER" id="PTHR13370">
    <property type="entry name" value="RNA METHYLASE-RELATED"/>
    <property type="match status" value="1"/>
</dbReference>
<keyword evidence="2" id="KW-0963">Cytoplasm</keyword>
<evidence type="ECO:0000256" key="1">
    <source>
        <dbReference type="ARBA" id="ARBA00004496"/>
    </source>
</evidence>
<evidence type="ECO:0000313" key="14">
    <source>
        <dbReference type="Proteomes" id="UP000799772"/>
    </source>
</evidence>
<dbReference type="Proteomes" id="UP000799772">
    <property type="component" value="Unassembled WGS sequence"/>
</dbReference>
<dbReference type="AlphaFoldDB" id="A0A9P4I7H0"/>
<name>A0A9P4I7H0_9PEZI</name>
<feature type="domain" description="tRNA (guanine(10)-N(2))-methyltransferase TRMT11 N-terminal" evidence="12">
    <location>
        <begin position="1"/>
        <end position="166"/>
    </location>
</feature>
<dbReference type="GO" id="GO:0008033">
    <property type="term" value="P:tRNA processing"/>
    <property type="evidence" value="ECO:0007669"/>
    <property type="project" value="UniProtKB-UniRule"/>
</dbReference>
<evidence type="ECO:0000256" key="5">
    <source>
        <dbReference type="ARBA" id="ARBA00022679"/>
    </source>
</evidence>
<dbReference type="PIRSF" id="PIRSF017259">
    <property type="entry name" value="tRNA_mtfrase_TRM11"/>
    <property type="match status" value="1"/>
</dbReference>
<evidence type="ECO:0000256" key="2">
    <source>
        <dbReference type="ARBA" id="ARBA00022490"/>
    </source>
</evidence>
<reference evidence="13" key="1">
    <citation type="journal article" date="2020" name="Stud. Mycol.">
        <title>101 Dothideomycetes genomes: a test case for predicting lifestyles and emergence of pathogens.</title>
        <authorList>
            <person name="Haridas S."/>
            <person name="Albert R."/>
            <person name="Binder M."/>
            <person name="Bloem J."/>
            <person name="Labutti K."/>
            <person name="Salamov A."/>
            <person name="Andreopoulos B."/>
            <person name="Baker S."/>
            <person name="Barry K."/>
            <person name="Bills G."/>
            <person name="Bluhm B."/>
            <person name="Cannon C."/>
            <person name="Castanera R."/>
            <person name="Culley D."/>
            <person name="Daum C."/>
            <person name="Ezra D."/>
            <person name="Gonzalez J."/>
            <person name="Henrissat B."/>
            <person name="Kuo A."/>
            <person name="Liang C."/>
            <person name="Lipzen A."/>
            <person name="Lutzoni F."/>
            <person name="Magnuson J."/>
            <person name="Mondo S."/>
            <person name="Nolan M."/>
            <person name="Ohm R."/>
            <person name="Pangilinan J."/>
            <person name="Park H.-J."/>
            <person name="Ramirez L."/>
            <person name="Alfaro M."/>
            <person name="Sun H."/>
            <person name="Tritt A."/>
            <person name="Yoshinaga Y."/>
            <person name="Zwiers L.-H."/>
            <person name="Turgeon B."/>
            <person name="Goodwin S."/>
            <person name="Spatafora J."/>
            <person name="Crous P."/>
            <person name="Grigoriev I."/>
        </authorList>
    </citation>
    <scope>NUCLEOTIDE SEQUENCE</scope>
    <source>
        <strain evidence="13">CBS 133067</strain>
    </source>
</reference>
<sequence length="439" mass="49647">MDYLVRFVQVHESFRRAELEALADLHNIKLDVVNYQSNYPYCLVRLQSEAAARLLISRSILGQGIYELWGIGTSYEELHEDVRRRSGHKWSEFRTCSFRFSVVGFQYKMKTSEQRKIIESFSYLDFEGPIVMANADTEFFVFQEHDLSVEIPRMLYLCRFIANSDRDVITKYDLKKRHYISTTSMDSELALVTANMAQAAPGKMFFDPFVGTGSFPIACAHFGARSIGSDIDGRSIRGKPTCNLMSNFTQYALTGRWLDGFVSDLTNTPLRLDRVLDGIVCDPPYGVREGLKVLGTKDGSGTEAVYIDGKLAHLQEGYIPPKRPYSFEAMLDDILDFAARTLVDSGRLAMWMPTANDEDVEFAIPTHECLEIVSICVQPFNKWSRRLLTYRRLGGVAVPAATKTSKRSNGTGIHADDLNSFRKKVRDCAALYSNGILTR</sequence>
<dbReference type="EMBL" id="ML978133">
    <property type="protein sequence ID" value="KAF2094878.1"/>
    <property type="molecule type" value="Genomic_DNA"/>
</dbReference>
<dbReference type="SUPFAM" id="SSF53335">
    <property type="entry name" value="S-adenosyl-L-methionine-dependent methyltransferases"/>
    <property type="match status" value="1"/>
</dbReference>
<dbReference type="InterPro" id="IPR016691">
    <property type="entry name" value="TRMT11"/>
</dbReference>
<gene>
    <name evidence="13" type="ORF">NA57DRAFT_45544</name>
</gene>
<keyword evidence="6 10" id="KW-0949">S-adenosyl-L-methionine</keyword>
<keyword evidence="7 10" id="KW-0819">tRNA processing</keyword>
<dbReference type="EC" id="2.1.1.214" evidence="9"/>
<keyword evidence="3 10" id="KW-0820">tRNA-binding</keyword>
<dbReference type="Gene3D" id="3.40.50.150">
    <property type="entry name" value="Vaccinia Virus protein VP39"/>
    <property type="match status" value="1"/>
</dbReference>
<keyword evidence="5 10" id="KW-0808">Transferase</keyword>
<evidence type="ECO:0000256" key="6">
    <source>
        <dbReference type="ARBA" id="ARBA00022691"/>
    </source>
</evidence>
<keyword evidence="8 10" id="KW-0694">RNA-binding</keyword>
<dbReference type="Pfam" id="PF01170">
    <property type="entry name" value="UPF0020"/>
    <property type="match status" value="1"/>
</dbReference>
<dbReference type="GO" id="GO:0043527">
    <property type="term" value="C:tRNA methyltransferase complex"/>
    <property type="evidence" value="ECO:0007669"/>
    <property type="project" value="UniProtKB-ARBA"/>
</dbReference>
<dbReference type="GO" id="GO:0000049">
    <property type="term" value="F:tRNA binding"/>
    <property type="evidence" value="ECO:0007669"/>
    <property type="project" value="UniProtKB-UniRule"/>
</dbReference>
<organism evidence="13 14">
    <name type="scientific">Rhizodiscina lignyota</name>
    <dbReference type="NCBI Taxonomy" id="1504668"/>
    <lineage>
        <taxon>Eukaryota</taxon>
        <taxon>Fungi</taxon>
        <taxon>Dikarya</taxon>
        <taxon>Ascomycota</taxon>
        <taxon>Pezizomycotina</taxon>
        <taxon>Dothideomycetes</taxon>
        <taxon>Pleosporomycetidae</taxon>
        <taxon>Aulographales</taxon>
        <taxon>Rhizodiscinaceae</taxon>
        <taxon>Rhizodiscina</taxon>
    </lineage>
</organism>
<dbReference type="GO" id="GO:0160102">
    <property type="term" value="F:tRNA (guanine(10)-N2)-methyltransferase activity"/>
    <property type="evidence" value="ECO:0007669"/>
    <property type="project" value="UniProtKB-EC"/>
</dbReference>
<evidence type="ECO:0000256" key="9">
    <source>
        <dbReference type="ARBA" id="ARBA00066937"/>
    </source>
</evidence>
<evidence type="ECO:0000256" key="4">
    <source>
        <dbReference type="ARBA" id="ARBA00022603"/>
    </source>
</evidence>
<comment type="caution">
    <text evidence="13">The sequence shown here is derived from an EMBL/GenBank/DDBJ whole genome shotgun (WGS) entry which is preliminary data.</text>
</comment>
<dbReference type="OrthoDB" id="296065at2759"/>
<dbReference type="GO" id="GO:0005737">
    <property type="term" value="C:cytoplasm"/>
    <property type="evidence" value="ECO:0007669"/>
    <property type="project" value="UniProtKB-SubCell"/>
</dbReference>
<evidence type="ECO:0000256" key="3">
    <source>
        <dbReference type="ARBA" id="ARBA00022555"/>
    </source>
</evidence>
<dbReference type="InterPro" id="IPR000241">
    <property type="entry name" value="RlmKL-like_Mtase"/>
</dbReference>
<comment type="subcellular location">
    <subcellularLocation>
        <location evidence="1">Cytoplasm</location>
    </subcellularLocation>
</comment>
<protein>
    <recommendedName>
        <fullName evidence="9">tRNA (guanine(10)-N(2))-methyltransferase</fullName>
        <ecNumber evidence="9">2.1.1.214</ecNumber>
    </recommendedName>
</protein>
<dbReference type="GO" id="GO:0032259">
    <property type="term" value="P:methylation"/>
    <property type="evidence" value="ECO:0007669"/>
    <property type="project" value="UniProtKB-UniRule"/>
</dbReference>
<evidence type="ECO:0000256" key="7">
    <source>
        <dbReference type="ARBA" id="ARBA00022694"/>
    </source>
</evidence>
<dbReference type="PANTHER" id="PTHR13370:SF3">
    <property type="entry name" value="TRNA (GUANINE(10)-N2)-METHYLTRANSFERASE HOMOLOG"/>
    <property type="match status" value="1"/>
</dbReference>
<dbReference type="InterPro" id="IPR029063">
    <property type="entry name" value="SAM-dependent_MTases_sf"/>
</dbReference>
<feature type="domain" description="Ribosomal RNA large subunit methyltransferase K/L-like methyltransferase" evidence="11">
    <location>
        <begin position="176"/>
        <end position="290"/>
    </location>
</feature>
<dbReference type="InterPro" id="IPR059073">
    <property type="entry name" value="TRMT11_N"/>
</dbReference>
<proteinExistence type="inferred from homology"/>
<keyword evidence="14" id="KW-1185">Reference proteome</keyword>
<evidence type="ECO:0000313" key="13">
    <source>
        <dbReference type="EMBL" id="KAF2094878.1"/>
    </source>
</evidence>
<evidence type="ECO:0000256" key="10">
    <source>
        <dbReference type="PROSITE-ProRule" id="PRU00959"/>
    </source>
</evidence>
<keyword evidence="4 10" id="KW-0489">Methyltransferase</keyword>
<evidence type="ECO:0000259" key="11">
    <source>
        <dbReference type="Pfam" id="PF01170"/>
    </source>
</evidence>
<dbReference type="InterPro" id="IPR002052">
    <property type="entry name" value="DNA_methylase_N6_adenine_CS"/>
</dbReference>
<evidence type="ECO:0000259" key="12">
    <source>
        <dbReference type="Pfam" id="PF25904"/>
    </source>
</evidence>
<accession>A0A9P4I7H0</accession>
<dbReference type="PROSITE" id="PS00092">
    <property type="entry name" value="N6_MTASE"/>
    <property type="match status" value="1"/>
</dbReference>
<dbReference type="PROSITE" id="PS51627">
    <property type="entry name" value="SAM_MT_TRM11"/>
    <property type="match status" value="1"/>
</dbReference>
<dbReference type="Pfam" id="PF25904">
    <property type="entry name" value="Tmrp11_N"/>
    <property type="match status" value="1"/>
</dbReference>
<evidence type="ECO:0000256" key="8">
    <source>
        <dbReference type="ARBA" id="ARBA00022884"/>
    </source>
</evidence>
<comment type="similarity">
    <text evidence="10">Belongs to the class I-like SAM-binding methyltransferase superfamily. TRM11 methyltransferase family.</text>
</comment>